<keyword evidence="2" id="KW-1185">Reference proteome</keyword>
<evidence type="ECO:0000313" key="1">
    <source>
        <dbReference type="EMBL" id="GAA2056440.1"/>
    </source>
</evidence>
<protein>
    <submittedName>
        <fullName evidence="1">Uncharacterized protein</fullName>
    </submittedName>
</protein>
<proteinExistence type="predicted"/>
<comment type="caution">
    <text evidence="1">The sequence shown here is derived from an EMBL/GenBank/DDBJ whole genome shotgun (WGS) entry which is preliminary data.</text>
</comment>
<dbReference type="EMBL" id="BAAANQ010000006">
    <property type="protein sequence ID" value="GAA2056440.1"/>
    <property type="molecule type" value="Genomic_DNA"/>
</dbReference>
<gene>
    <name evidence="1" type="ORF">GCM10009757_34290</name>
</gene>
<organism evidence="1 2">
    <name type="scientific">Streptomyces cheonanensis</name>
    <dbReference type="NCBI Taxonomy" id="312720"/>
    <lineage>
        <taxon>Bacteria</taxon>
        <taxon>Bacillati</taxon>
        <taxon>Actinomycetota</taxon>
        <taxon>Actinomycetes</taxon>
        <taxon>Kitasatosporales</taxon>
        <taxon>Streptomycetaceae</taxon>
        <taxon>Streptomyces</taxon>
    </lineage>
</organism>
<accession>A0ABN2V9T1</accession>
<name>A0ABN2V9T1_9ACTN</name>
<sequence length="97" mass="9163">MVSVAAVGLGAGRAAGRAAVVAAGEELAGGQVGGVQVVQDGADLAGVGVEMVFGAVARETDGPGAATEPGELTAEGGQDACRGQVAEFRAAAAGRRG</sequence>
<reference evidence="1 2" key="1">
    <citation type="journal article" date="2019" name="Int. J. Syst. Evol. Microbiol.">
        <title>The Global Catalogue of Microorganisms (GCM) 10K type strain sequencing project: providing services to taxonomists for standard genome sequencing and annotation.</title>
        <authorList>
            <consortium name="The Broad Institute Genomics Platform"/>
            <consortium name="The Broad Institute Genome Sequencing Center for Infectious Disease"/>
            <person name="Wu L."/>
            <person name="Ma J."/>
        </authorList>
    </citation>
    <scope>NUCLEOTIDE SEQUENCE [LARGE SCALE GENOMIC DNA]</scope>
    <source>
        <strain evidence="1 2">JCM 14549</strain>
    </source>
</reference>
<dbReference type="Proteomes" id="UP001403094">
    <property type="component" value="Unassembled WGS sequence"/>
</dbReference>
<evidence type="ECO:0000313" key="2">
    <source>
        <dbReference type="Proteomes" id="UP001403094"/>
    </source>
</evidence>